<proteinExistence type="predicted"/>
<keyword evidence="4" id="KW-1139">Helical capsid protein</keyword>
<dbReference type="InterPro" id="IPR035961">
    <property type="entry name" value="Rhabdovirus_nucleoprotein-like"/>
</dbReference>
<sequence length="472" mass="52872">MSDPVCRHGNLEGYQVPSISLASTIKATYPSEAFAKQEKPIVRGPAYTGDLAGFDAYMTSQLSQTTVTSLPIDYAICYLHAVACVTGVKLNEPWSSFGVNLTDAENNVYIASLYKFQAVGDALDLSGGAVQGDRLYNLFMLFAPCRLHSGLRPEYRPLLAERYKTVMGDKKKGLEPSALAIKCAGWDQHPAYAALAAAYDMFLFKTENHEYAKVRIGTTPMRFRDCTMLGVLEVMRNAMKVENMIEATYWIWNGRLADEFEKIYKEGEELDKADSYTPYYAGFKLGNRSPYSATMSPQLHYFVHTIGCLANSKRSINARAITEVGIEDARDNAIIVGYVMAGRRRHRAQYFRPSEAELWKAPEPRPRADCLPGANEAVRDRGQEDEESSVSEVSSVCSRIARDFDGEEIPEPLSSRASDWYQYMASQHFIMPRQMEIAACNILAAVDKTRPDTIGDHLKMWAKAKLRTLQQT</sequence>
<evidence type="ECO:0000256" key="4">
    <source>
        <dbReference type="ARBA" id="ARBA00022497"/>
    </source>
</evidence>
<accession>A0A125SXY2</accession>
<dbReference type="InterPro" id="IPR023331">
    <property type="entry name" value="Rhabdovirus_ncapsid_C"/>
</dbReference>
<dbReference type="EMBL" id="LC026102">
    <property type="protein sequence ID" value="BAU46572.1"/>
    <property type="molecule type" value="Viral_cRNA"/>
</dbReference>
<dbReference type="InterPro" id="IPR023330">
    <property type="entry name" value="Rhabdovirus_ncapsid_N"/>
</dbReference>
<dbReference type="GO" id="GO:0019029">
    <property type="term" value="C:helical viral capsid"/>
    <property type="evidence" value="ECO:0007669"/>
    <property type="project" value="UniProtKB-KW"/>
</dbReference>
<keyword evidence="5" id="KW-0167">Capsid protein</keyword>
<name>A0A125SXY2_9RHAB</name>
<evidence type="ECO:0000256" key="9">
    <source>
        <dbReference type="ARBA" id="ARBA00023200"/>
    </source>
</evidence>
<dbReference type="Pfam" id="PF00945">
    <property type="entry name" value="Rhabdo_ncap"/>
    <property type="match status" value="1"/>
</dbReference>
<evidence type="ECO:0000256" key="5">
    <source>
        <dbReference type="ARBA" id="ARBA00022561"/>
    </source>
</evidence>
<dbReference type="Gene3D" id="1.10.3570.10">
    <property type="entry name" value="Rhabdovirus nucleocapsid protein like domain"/>
    <property type="match status" value="1"/>
</dbReference>
<dbReference type="GO" id="GO:0003723">
    <property type="term" value="F:RNA binding"/>
    <property type="evidence" value="ECO:0007669"/>
    <property type="project" value="UniProtKB-KW"/>
</dbReference>
<keyword evidence="8 14" id="KW-0543">Viral nucleoprotein</keyword>
<evidence type="ECO:0000256" key="11">
    <source>
        <dbReference type="ARBA" id="ARBA00033344"/>
    </source>
</evidence>
<evidence type="ECO:0000256" key="1">
    <source>
        <dbReference type="ARBA" id="ARBA00004192"/>
    </source>
</evidence>
<evidence type="ECO:0000256" key="6">
    <source>
        <dbReference type="ARBA" id="ARBA00022844"/>
    </source>
</evidence>
<evidence type="ECO:0000256" key="12">
    <source>
        <dbReference type="SAM" id="MobiDB-lite"/>
    </source>
</evidence>
<gene>
    <name evidence="14" type="primary">N</name>
</gene>
<evidence type="ECO:0000259" key="13">
    <source>
        <dbReference type="Pfam" id="PF00945"/>
    </source>
</evidence>
<evidence type="ECO:0000256" key="10">
    <source>
        <dbReference type="ARBA" id="ARBA00023274"/>
    </source>
</evidence>
<evidence type="ECO:0000256" key="7">
    <source>
        <dbReference type="ARBA" id="ARBA00022884"/>
    </source>
</evidence>
<keyword evidence="9" id="KW-1035">Host cytoplasm</keyword>
<evidence type="ECO:0000256" key="3">
    <source>
        <dbReference type="ARBA" id="ARBA00014389"/>
    </source>
</evidence>
<keyword evidence="10" id="KW-0687">Ribonucleoprotein</keyword>
<evidence type="ECO:0000256" key="8">
    <source>
        <dbReference type="ARBA" id="ARBA00023086"/>
    </source>
</evidence>
<feature type="region of interest" description="Disordered" evidence="12">
    <location>
        <begin position="369"/>
        <end position="392"/>
    </location>
</feature>
<dbReference type="GO" id="GO:1990904">
    <property type="term" value="C:ribonucleoprotein complex"/>
    <property type="evidence" value="ECO:0007669"/>
    <property type="project" value="UniProtKB-KW"/>
</dbReference>
<feature type="domain" description="Rhabdovirus nucleocapsid" evidence="13">
    <location>
        <begin position="22"/>
        <end position="355"/>
    </location>
</feature>
<dbReference type="GO" id="GO:0019013">
    <property type="term" value="C:viral nucleocapsid"/>
    <property type="evidence" value="ECO:0007669"/>
    <property type="project" value="UniProtKB-KW"/>
</dbReference>
<dbReference type="Gene3D" id="1.10.3610.10">
    <property type="entry name" value="Nucleoprotein"/>
    <property type="match status" value="1"/>
</dbReference>
<dbReference type="GO" id="GO:0030430">
    <property type="term" value="C:host cell cytoplasm"/>
    <property type="evidence" value="ECO:0007669"/>
    <property type="project" value="UniProtKB-SubCell"/>
</dbReference>
<protein>
    <recommendedName>
        <fullName evidence="3">Nucleoprotein</fullName>
    </recommendedName>
    <alternativeName>
        <fullName evidence="11">Nucleocapsid protein</fullName>
    </alternativeName>
</protein>
<evidence type="ECO:0000313" key="14">
    <source>
        <dbReference type="EMBL" id="BAU46572.1"/>
    </source>
</evidence>
<reference evidence="14" key="1">
    <citation type="submission" date="2015-02" db="EMBL/GenBank/DDBJ databases">
        <title>Persistent natural infection of a Culex tritaeniorhynchus cell line with Culex tritaeniorhynchus rhabdovirus.</title>
        <authorList>
            <person name="Horie M."/>
            <person name="Gillich N."/>
            <person name="Kuwata R."/>
        </authorList>
    </citation>
    <scope>NUCLEOTIDE SEQUENCE [LARGE SCALE GENOMIC DNA]</scope>
    <source>
        <strain evidence="14">GHK</strain>
    </source>
</reference>
<evidence type="ECO:0000256" key="2">
    <source>
        <dbReference type="ARBA" id="ARBA00004328"/>
    </source>
</evidence>
<organism evidence="14">
    <name type="scientific">Culex tritaeniorhynchus rhabdovirus</name>
    <dbReference type="NCBI Taxonomy" id="936308"/>
    <lineage>
        <taxon>Viruses</taxon>
        <taxon>Riboviria</taxon>
        <taxon>Orthornavirae</taxon>
        <taxon>Negarnaviricota</taxon>
        <taxon>Haploviricotina</taxon>
        <taxon>Monjiviricetes</taxon>
        <taxon>Mononegavirales</taxon>
        <taxon>Rhabdoviridae</taxon>
        <taxon>Alpharhabdovirinae</taxon>
        <taxon>Merhavirus</taxon>
        <taxon>Merhavirus tritaeniorhynchus</taxon>
    </lineage>
</organism>
<dbReference type="InterPro" id="IPR000448">
    <property type="entry name" value="Rhabdo_ncapsid"/>
</dbReference>
<keyword evidence="7" id="KW-0694">RNA-binding</keyword>
<dbReference type="SUPFAM" id="SSF140809">
    <property type="entry name" value="Rhabdovirus nucleoprotein-like"/>
    <property type="match status" value="1"/>
</dbReference>
<dbReference type="Proteomes" id="UP000156356">
    <property type="component" value="Genome"/>
</dbReference>
<keyword evidence="6" id="KW-0946">Virion</keyword>
<comment type="subcellular location">
    <subcellularLocation>
        <location evidence="1">Host cytoplasm</location>
    </subcellularLocation>
    <subcellularLocation>
        <location evidence="2">Virion</location>
    </subcellularLocation>
</comment>